<feature type="transmembrane region" description="Helical" evidence="1">
    <location>
        <begin position="35"/>
        <end position="62"/>
    </location>
</feature>
<keyword evidence="1" id="KW-1133">Transmembrane helix</keyword>
<dbReference type="AlphaFoldDB" id="A0A1Y0IJ08"/>
<proteinExistence type="predicted"/>
<evidence type="ECO:0000256" key="1">
    <source>
        <dbReference type="SAM" id="Phobius"/>
    </source>
</evidence>
<dbReference type="RefSeq" id="WP_087455875.1">
    <property type="nucleotide sequence ID" value="NZ_CP021434.1"/>
</dbReference>
<gene>
    <name evidence="2" type="ORF">CBW65_04890</name>
</gene>
<dbReference type="Proteomes" id="UP000195437">
    <property type="component" value="Chromosome"/>
</dbReference>
<keyword evidence="1" id="KW-0472">Membrane</keyword>
<organism evidence="2 3">
    <name type="scientific">Tumebacillus avium</name>
    <dbReference type="NCBI Taxonomy" id="1903704"/>
    <lineage>
        <taxon>Bacteria</taxon>
        <taxon>Bacillati</taxon>
        <taxon>Bacillota</taxon>
        <taxon>Bacilli</taxon>
        <taxon>Bacillales</taxon>
        <taxon>Alicyclobacillaceae</taxon>
        <taxon>Tumebacillus</taxon>
    </lineage>
</organism>
<keyword evidence="1" id="KW-0812">Transmembrane</keyword>
<dbReference type="EMBL" id="CP021434">
    <property type="protein sequence ID" value="ARU60482.1"/>
    <property type="molecule type" value="Genomic_DNA"/>
</dbReference>
<feature type="transmembrane region" description="Helical" evidence="1">
    <location>
        <begin position="7"/>
        <end position="29"/>
    </location>
</feature>
<accession>A0A1Y0IJ08</accession>
<evidence type="ECO:0000313" key="2">
    <source>
        <dbReference type="EMBL" id="ARU60482.1"/>
    </source>
</evidence>
<reference evidence="3" key="1">
    <citation type="submission" date="2017-05" db="EMBL/GenBank/DDBJ databases">
        <authorList>
            <person name="Sung H."/>
        </authorList>
    </citation>
    <scope>NUCLEOTIDE SEQUENCE [LARGE SCALE GENOMIC DNA]</scope>
    <source>
        <strain evidence="3">AR23208</strain>
    </source>
</reference>
<dbReference type="KEGG" id="tum:CBW65_04890"/>
<protein>
    <submittedName>
        <fullName evidence="2">Uncharacterized protein</fullName>
    </submittedName>
</protein>
<sequence>MEYVMGLRIVLIMLIVVMYLGLIIGLVTMRIRNPILYAFAFCDFTLHLLYLVVAPLTAITIVLFRKEIRNELNFFAYLIVLIAAPFVGAWWSLKSIPSLHGEVIVRVMEAQTSKSFDIEETENLHDEFYNDFSEFVQRRFA</sequence>
<evidence type="ECO:0000313" key="3">
    <source>
        <dbReference type="Proteomes" id="UP000195437"/>
    </source>
</evidence>
<keyword evidence="3" id="KW-1185">Reference proteome</keyword>
<feature type="transmembrane region" description="Helical" evidence="1">
    <location>
        <begin position="74"/>
        <end position="93"/>
    </location>
</feature>
<name>A0A1Y0IJ08_9BACL</name>